<keyword evidence="3 4" id="KW-0326">Glycosidase</keyword>
<sequence>MSTHRHRRRTGPLTGLVLTTALALGTAGVAGAAQTPGTAGAETAADTAPQQGGQWLTGYWHNFDNGSTVMPLGDVPEEYNLVAVAFAENHPERDGGITFELAGDELGGYTDQEFRDDIAALRADGTSVVISVGGELGHVDVTNPAQAENFAETTHELMEDYGFDGVDIDLEHGIDAEHMTDALRQLDDLSGTDPVITMAPQTIDFQSPDRDYYQLAENISDILTIVNMQYYNSGSMLGCDGSVYEQGTSDFVAALACIQLEMGLDPSQVGLGLPAAPEAAGGGYMRPQGVVDALDCLEEGRSCGSFAPESPYGPIGGVMTWSINWDAANGYEFADTVSPQLD</sequence>
<dbReference type="EMBL" id="BMXL01000003">
    <property type="protein sequence ID" value="GHD18366.1"/>
    <property type="molecule type" value="Genomic_DNA"/>
</dbReference>
<accession>A0A918X8J6</accession>
<dbReference type="InterPro" id="IPR001579">
    <property type="entry name" value="Glyco_hydro_18_chit_AS"/>
</dbReference>
<dbReference type="CDD" id="cd02871">
    <property type="entry name" value="GH18_chitinase_D-like"/>
    <property type="match status" value="1"/>
</dbReference>
<dbReference type="GO" id="GO:0005975">
    <property type="term" value="P:carbohydrate metabolic process"/>
    <property type="evidence" value="ECO:0007669"/>
    <property type="project" value="InterPro"/>
</dbReference>
<evidence type="ECO:0000313" key="8">
    <source>
        <dbReference type="EMBL" id="GHD18366.1"/>
    </source>
</evidence>
<feature type="chain" id="PRO_5037403323" description="chitinase" evidence="6">
    <location>
        <begin position="33"/>
        <end position="342"/>
    </location>
</feature>
<evidence type="ECO:0000256" key="6">
    <source>
        <dbReference type="SAM" id="SignalP"/>
    </source>
</evidence>
<dbReference type="PROSITE" id="PS01095">
    <property type="entry name" value="GH18_1"/>
    <property type="match status" value="1"/>
</dbReference>
<dbReference type="SUPFAM" id="SSF51445">
    <property type="entry name" value="(Trans)glycosidases"/>
    <property type="match status" value="1"/>
</dbReference>
<organism evidence="8 9">
    <name type="scientific">Nocardiopsis kunsanensis</name>
    <dbReference type="NCBI Taxonomy" id="141693"/>
    <lineage>
        <taxon>Bacteria</taxon>
        <taxon>Bacillati</taxon>
        <taxon>Actinomycetota</taxon>
        <taxon>Actinomycetes</taxon>
        <taxon>Streptosporangiales</taxon>
        <taxon>Nocardiopsidaceae</taxon>
        <taxon>Nocardiopsis</taxon>
    </lineage>
</organism>
<keyword evidence="9" id="KW-1185">Reference proteome</keyword>
<evidence type="ECO:0000256" key="5">
    <source>
        <dbReference type="RuleBase" id="RU004453"/>
    </source>
</evidence>
<evidence type="ECO:0000313" key="9">
    <source>
        <dbReference type="Proteomes" id="UP000654947"/>
    </source>
</evidence>
<name>A0A918X8J6_9ACTN</name>
<dbReference type="PROSITE" id="PS51910">
    <property type="entry name" value="GH18_2"/>
    <property type="match status" value="1"/>
</dbReference>
<comment type="similarity">
    <text evidence="5">Belongs to the glycosyl hydrolase 18 family.</text>
</comment>
<dbReference type="InterPro" id="IPR050542">
    <property type="entry name" value="Glycosyl_Hydrlase18_Chitinase"/>
</dbReference>
<evidence type="ECO:0000256" key="4">
    <source>
        <dbReference type="RuleBase" id="RU000489"/>
    </source>
</evidence>
<dbReference type="PANTHER" id="PTHR45708">
    <property type="entry name" value="ENDOCHITINASE"/>
    <property type="match status" value="1"/>
</dbReference>
<dbReference type="PANTHER" id="PTHR45708:SF49">
    <property type="entry name" value="ENDOCHITINASE"/>
    <property type="match status" value="1"/>
</dbReference>
<dbReference type="EC" id="3.2.1.14" evidence="1"/>
<dbReference type="GO" id="GO:0008061">
    <property type="term" value="F:chitin binding"/>
    <property type="evidence" value="ECO:0007669"/>
    <property type="project" value="InterPro"/>
</dbReference>
<dbReference type="AlphaFoldDB" id="A0A918X8J6"/>
<dbReference type="Proteomes" id="UP000654947">
    <property type="component" value="Unassembled WGS sequence"/>
</dbReference>
<protein>
    <recommendedName>
        <fullName evidence="1">chitinase</fullName>
        <ecNumber evidence="1">3.2.1.14</ecNumber>
    </recommendedName>
</protein>
<gene>
    <name evidence="8" type="ORF">GCM10007147_08450</name>
</gene>
<dbReference type="InterPro" id="IPR001223">
    <property type="entry name" value="Glyco_hydro18_cat"/>
</dbReference>
<dbReference type="Pfam" id="PF00704">
    <property type="entry name" value="Glyco_hydro_18"/>
    <property type="match status" value="1"/>
</dbReference>
<evidence type="ECO:0000256" key="2">
    <source>
        <dbReference type="ARBA" id="ARBA00022801"/>
    </source>
</evidence>
<keyword evidence="2 4" id="KW-0378">Hydrolase</keyword>
<feature type="signal peptide" evidence="6">
    <location>
        <begin position="1"/>
        <end position="32"/>
    </location>
</feature>
<feature type="domain" description="GH18" evidence="7">
    <location>
        <begin position="54"/>
        <end position="342"/>
    </location>
</feature>
<evidence type="ECO:0000256" key="3">
    <source>
        <dbReference type="ARBA" id="ARBA00023295"/>
    </source>
</evidence>
<dbReference type="InterPro" id="IPR011583">
    <property type="entry name" value="Chitinase_II/V-like_cat"/>
</dbReference>
<dbReference type="InterPro" id="IPR017853">
    <property type="entry name" value="GH"/>
</dbReference>
<dbReference type="Gene3D" id="3.20.20.80">
    <property type="entry name" value="Glycosidases"/>
    <property type="match status" value="1"/>
</dbReference>
<dbReference type="GO" id="GO:0008843">
    <property type="term" value="F:endochitinase activity"/>
    <property type="evidence" value="ECO:0007669"/>
    <property type="project" value="UniProtKB-EC"/>
</dbReference>
<evidence type="ECO:0000256" key="1">
    <source>
        <dbReference type="ARBA" id="ARBA00012729"/>
    </source>
</evidence>
<dbReference type="SMART" id="SM00636">
    <property type="entry name" value="Glyco_18"/>
    <property type="match status" value="1"/>
</dbReference>
<evidence type="ECO:0000259" key="7">
    <source>
        <dbReference type="PROSITE" id="PS51910"/>
    </source>
</evidence>
<keyword evidence="6" id="KW-0732">Signal</keyword>
<comment type="caution">
    <text evidence="8">The sequence shown here is derived from an EMBL/GenBank/DDBJ whole genome shotgun (WGS) entry which is preliminary data.</text>
</comment>
<dbReference type="RefSeq" id="WP_017575248.1">
    <property type="nucleotide sequence ID" value="NZ_BMXL01000003.1"/>
</dbReference>
<reference evidence="8 9" key="1">
    <citation type="journal article" date="2014" name="Int. J. Syst. Evol. Microbiol.">
        <title>Complete genome sequence of Corynebacterium casei LMG S-19264T (=DSM 44701T), isolated from a smear-ripened cheese.</title>
        <authorList>
            <consortium name="US DOE Joint Genome Institute (JGI-PGF)"/>
            <person name="Walter F."/>
            <person name="Albersmeier A."/>
            <person name="Kalinowski J."/>
            <person name="Ruckert C."/>
        </authorList>
    </citation>
    <scope>NUCLEOTIDE SEQUENCE [LARGE SCALE GENOMIC DNA]</scope>
    <source>
        <strain evidence="8 9">KCTC 19473</strain>
    </source>
</reference>
<proteinExistence type="inferred from homology"/>